<dbReference type="Pfam" id="PF14289">
    <property type="entry name" value="DUF4369"/>
    <property type="match status" value="1"/>
</dbReference>
<dbReference type="PROSITE" id="PS51257">
    <property type="entry name" value="PROKAR_LIPOPROTEIN"/>
    <property type="match status" value="1"/>
</dbReference>
<comment type="caution">
    <text evidence="7">The sequence shown here is derived from an EMBL/GenBank/DDBJ whole genome shotgun (WGS) entry which is preliminary data.</text>
</comment>
<keyword evidence="2" id="KW-0201">Cytochrome c-type biogenesis</keyword>
<dbReference type="PANTHER" id="PTHR42852">
    <property type="entry name" value="THIOL:DISULFIDE INTERCHANGE PROTEIN DSBE"/>
    <property type="match status" value="1"/>
</dbReference>
<gene>
    <name evidence="7" type="ORF">DWW57_03220</name>
    <name evidence="6" type="ORF">L0P03_02170</name>
</gene>
<evidence type="ECO:0000256" key="2">
    <source>
        <dbReference type="ARBA" id="ARBA00022748"/>
    </source>
</evidence>
<feature type="domain" description="Thioredoxin" evidence="5">
    <location>
        <begin position="247"/>
        <end position="387"/>
    </location>
</feature>
<comment type="subcellular location">
    <subcellularLocation>
        <location evidence="1">Cell envelope</location>
    </subcellularLocation>
</comment>
<dbReference type="InterPro" id="IPR050553">
    <property type="entry name" value="Thioredoxin_ResA/DsbE_sf"/>
</dbReference>
<evidence type="ECO:0000313" key="8">
    <source>
        <dbReference type="Proteomes" id="UP000284243"/>
    </source>
</evidence>
<reference evidence="7 8" key="1">
    <citation type="submission" date="2018-08" db="EMBL/GenBank/DDBJ databases">
        <title>A genome reference for cultivated species of the human gut microbiota.</title>
        <authorList>
            <person name="Zou Y."/>
            <person name="Xue W."/>
            <person name="Luo G."/>
        </authorList>
    </citation>
    <scope>NUCLEOTIDE SEQUENCE [LARGE SCALE GENOMIC DNA]</scope>
    <source>
        <strain evidence="7 8">AF16-14</strain>
    </source>
</reference>
<dbReference type="InterPro" id="IPR025380">
    <property type="entry name" value="DUF4369"/>
</dbReference>
<dbReference type="InterPro" id="IPR000866">
    <property type="entry name" value="AhpC/TSA"/>
</dbReference>
<proteinExistence type="predicted"/>
<dbReference type="EMBL" id="JAKNDN010000003">
    <property type="protein sequence ID" value="MCG4958661.1"/>
    <property type="molecule type" value="Genomic_DNA"/>
</dbReference>
<dbReference type="GO" id="GO:0030313">
    <property type="term" value="C:cell envelope"/>
    <property type="evidence" value="ECO:0007669"/>
    <property type="project" value="UniProtKB-SubCell"/>
</dbReference>
<dbReference type="CDD" id="cd02966">
    <property type="entry name" value="TlpA_like_family"/>
    <property type="match status" value="1"/>
</dbReference>
<dbReference type="Pfam" id="PF00578">
    <property type="entry name" value="AhpC-TSA"/>
    <property type="match status" value="1"/>
</dbReference>
<dbReference type="GO" id="GO:0017004">
    <property type="term" value="P:cytochrome complex assembly"/>
    <property type="evidence" value="ECO:0007669"/>
    <property type="project" value="UniProtKB-KW"/>
</dbReference>
<dbReference type="InterPro" id="IPR036249">
    <property type="entry name" value="Thioredoxin-like_sf"/>
</dbReference>
<evidence type="ECO:0000259" key="5">
    <source>
        <dbReference type="PROSITE" id="PS51352"/>
    </source>
</evidence>
<dbReference type="Gene3D" id="3.40.30.10">
    <property type="entry name" value="Glutaredoxin"/>
    <property type="match status" value="1"/>
</dbReference>
<dbReference type="PROSITE" id="PS51352">
    <property type="entry name" value="THIOREDOXIN_2"/>
    <property type="match status" value="1"/>
</dbReference>
<name>A0A412TWC9_9BACT</name>
<dbReference type="Proteomes" id="UP001199750">
    <property type="component" value="Unassembled WGS sequence"/>
</dbReference>
<organism evidence="7 8">
    <name type="scientific">Odoribacter splanchnicus</name>
    <dbReference type="NCBI Taxonomy" id="28118"/>
    <lineage>
        <taxon>Bacteria</taxon>
        <taxon>Pseudomonadati</taxon>
        <taxon>Bacteroidota</taxon>
        <taxon>Bacteroidia</taxon>
        <taxon>Bacteroidales</taxon>
        <taxon>Odoribacteraceae</taxon>
        <taxon>Odoribacter</taxon>
    </lineage>
</organism>
<dbReference type="RefSeq" id="WP_022161239.1">
    <property type="nucleotide sequence ID" value="NZ_CABJFF010000007.1"/>
</dbReference>
<dbReference type="EMBL" id="QRYC01000003">
    <property type="protein sequence ID" value="RGU58082.1"/>
    <property type="molecule type" value="Genomic_DNA"/>
</dbReference>
<evidence type="ECO:0000313" key="6">
    <source>
        <dbReference type="EMBL" id="MCG4958661.1"/>
    </source>
</evidence>
<dbReference type="Proteomes" id="UP000284243">
    <property type="component" value="Unassembled WGS sequence"/>
</dbReference>
<evidence type="ECO:0000256" key="3">
    <source>
        <dbReference type="ARBA" id="ARBA00023157"/>
    </source>
</evidence>
<dbReference type="GO" id="GO:0016491">
    <property type="term" value="F:oxidoreductase activity"/>
    <property type="evidence" value="ECO:0007669"/>
    <property type="project" value="InterPro"/>
</dbReference>
<dbReference type="AlphaFoldDB" id="A0A412TWC9"/>
<protein>
    <submittedName>
        <fullName evidence="7">AhpC/TSA family protein</fullName>
    </submittedName>
</protein>
<reference evidence="6" key="2">
    <citation type="submission" date="2022-01" db="EMBL/GenBank/DDBJ databases">
        <title>Collection of gut derived symbiotic bacterial strains cultured from healthy donors.</title>
        <authorList>
            <person name="Lin H."/>
            <person name="Kohout C."/>
            <person name="Waligurski E."/>
            <person name="Pamer E.G."/>
        </authorList>
    </citation>
    <scope>NUCLEOTIDE SEQUENCE</scope>
    <source>
        <strain evidence="6">DFI.1.149</strain>
    </source>
</reference>
<evidence type="ECO:0000256" key="1">
    <source>
        <dbReference type="ARBA" id="ARBA00004196"/>
    </source>
</evidence>
<dbReference type="InterPro" id="IPR013766">
    <property type="entry name" value="Thioredoxin_domain"/>
</dbReference>
<sequence>MKTQMIIGGILFGVAACTAPADGYRITGNIEGAGDGKAILLQSAGFEEPTMGDTVNMRNGKFVFEGRLESPVSVTVKVCPDSDQPASLGFIAENSPIRVMAAWKDVIERYGYRSIGGQTVEGSLNQEVYEKIAGVYGQMLKAPEHKEYAEAQQKMAGLRNTDTEAYYKLQDETEPLSERFSEAVRQRQLELIRENRTVESSVLNLRMMWNDMTLEELKEVFSVLDPKVQNSPMAAEVREEIAIRERVRPGQPAPDFSLETPDGSRLALSDLRGKYVLLDFWASWCRPCRASFPEMKKIYARFKDKGFEILGVTNDSRREDWLKALEQDQLPWKQVIDEFPEPYKPARVITMYAAPYLPTLILIGPDGKIIGQAKDKHQLVEWLEERL</sequence>
<dbReference type="PANTHER" id="PTHR42852:SF6">
    <property type="entry name" value="THIOL:DISULFIDE INTERCHANGE PROTEIN DSBE"/>
    <property type="match status" value="1"/>
</dbReference>
<dbReference type="SUPFAM" id="SSF52833">
    <property type="entry name" value="Thioredoxin-like"/>
    <property type="match status" value="1"/>
</dbReference>
<evidence type="ECO:0000256" key="4">
    <source>
        <dbReference type="ARBA" id="ARBA00023284"/>
    </source>
</evidence>
<keyword evidence="3" id="KW-1015">Disulfide bond</keyword>
<keyword evidence="4" id="KW-0676">Redox-active center</keyword>
<dbReference type="GO" id="GO:0016209">
    <property type="term" value="F:antioxidant activity"/>
    <property type="evidence" value="ECO:0007669"/>
    <property type="project" value="InterPro"/>
</dbReference>
<evidence type="ECO:0000313" key="7">
    <source>
        <dbReference type="EMBL" id="RGU58082.1"/>
    </source>
</evidence>
<accession>A0A412TWC9</accession>